<protein>
    <recommendedName>
        <fullName evidence="6">Cilia- and flagella-associated protein 91</fullName>
    </recommendedName>
</protein>
<gene>
    <name evidence="9" type="ORF">TTHERM_00578560</name>
</gene>
<evidence type="ECO:0007829" key="12">
    <source>
        <dbReference type="PDB" id="8TID"/>
    </source>
</evidence>
<reference evidence="11 12" key="2">
    <citation type="journal article" date="2023" name="Nat. Commun.">
        <title>Integrated modeling of the Nexin-dynein regulatory complex reveals its regulatory mechanism.</title>
        <authorList>
            <person name="Ghanaeian A."/>
            <person name="Majhi S."/>
            <person name="McCafferty C.L."/>
            <person name="Nami B."/>
            <person name="Black C.S."/>
            <person name="Yang S.K."/>
            <person name="Legal T."/>
            <person name="Papoulas O."/>
            <person name="Janowska M."/>
            <person name="Valente-Paterno M."/>
            <person name="Marcotte E.M."/>
            <person name="Wloga D."/>
            <person name="Bui K.H."/>
        </authorList>
    </citation>
    <scope>STRUCTURE BY ELECTRON MICROSCOPY (3.60 ANGSTROMS)</scope>
</reference>
<dbReference type="FunCoup" id="I7LWP7">
    <property type="interactions" value="5"/>
</dbReference>
<dbReference type="PANTHER" id="PTHR22455">
    <property type="entry name" value="CILIA- AND FLAGELLA-ASSOCIATED PROTEIN 91"/>
    <property type="match status" value="1"/>
</dbReference>
<evidence type="ECO:0000256" key="7">
    <source>
        <dbReference type="SAM" id="Coils"/>
    </source>
</evidence>
<dbReference type="RefSeq" id="XP_001022857.1">
    <property type="nucleotide sequence ID" value="XM_001022857.1"/>
</dbReference>
<keyword evidence="2" id="KW-0963">Cytoplasm</keyword>
<dbReference type="Pfam" id="PF14738">
    <property type="entry name" value="CFAP91"/>
    <property type="match status" value="1"/>
</dbReference>
<evidence type="ECO:0000256" key="4">
    <source>
        <dbReference type="ARBA" id="ARBA00023273"/>
    </source>
</evidence>
<evidence type="ECO:0000259" key="8">
    <source>
        <dbReference type="Pfam" id="PF14738"/>
    </source>
</evidence>
<dbReference type="PDB" id="8TID">
    <property type="method" value="EM"/>
    <property type="resolution" value="3.60 A"/>
    <property type="chains" value="M=1-644"/>
</dbReference>
<accession>I7LWP7</accession>
<dbReference type="PDB" id="8TEK">
    <property type="method" value="EM"/>
    <property type="resolution" value="3.60 A"/>
    <property type="chains" value="M=1-644"/>
</dbReference>
<keyword evidence="7" id="KW-0175">Coiled coil</keyword>
<evidence type="ECO:0000256" key="3">
    <source>
        <dbReference type="ARBA" id="ARBA00023212"/>
    </source>
</evidence>
<keyword evidence="3" id="KW-0206">Cytoskeleton</keyword>
<evidence type="ECO:0000256" key="6">
    <source>
        <dbReference type="ARBA" id="ARBA00029555"/>
    </source>
</evidence>
<dbReference type="GO" id="GO:0005930">
    <property type="term" value="C:axoneme"/>
    <property type="evidence" value="ECO:0007669"/>
    <property type="project" value="UniProtKB-SubCell"/>
</dbReference>
<evidence type="ECO:0000313" key="10">
    <source>
        <dbReference type="Proteomes" id="UP000009168"/>
    </source>
</evidence>
<dbReference type="EMDB" id="EMD-41189"/>
<dbReference type="KEGG" id="tet:TTHERM_00578560"/>
<keyword evidence="10" id="KW-1185">Reference proteome</keyword>
<dbReference type="PANTHER" id="PTHR22455:SF10">
    <property type="entry name" value="CILIA- AND FLAGELLA-ASSOCIATED PROTEIN 91"/>
    <property type="match status" value="1"/>
</dbReference>
<dbReference type="eggNOG" id="ENOG502QRFI">
    <property type="taxonomic scope" value="Eukaryota"/>
</dbReference>
<dbReference type="InParanoid" id="I7LWP7"/>
<dbReference type="EMDB" id="EMD-41284"/>
<keyword evidence="11 12" id="KW-0002">3D-structure</keyword>
<dbReference type="HOGENOM" id="CLU_011633_0_0_1"/>
<proteinExistence type="evidence at protein level"/>
<dbReference type="OMA" id="VQTMYRD"/>
<sequence length="644" mass="76032">MATTTNILHDVVRDQSMVNYVSNRDRPLYFKRPLVPQMTDIPLHISRPPVDQQVDYQTMQMQQNATIVEAPTKDAFVQTDYRESETQTDPYTPKCFVRDGDHPEVMELKDYKYGKGLPASIEELEQIELNREKVWFENSLPPISDEASFNLRRKLMEEQELREWSKKENEIKKFQNEKLYLLQQALIEREKEVEDKSQERIEEIRQQKTEHKNRQIAKIQRKKIKIDRKMTKSRKMQGKETLKRDIIEDYANFASRVYAGITHEGLSLDKIANKYEVQPLALGNYEMLQALHEGIRPREFETRVNLKKEIKEIEKNYTRLENYHRGELKKAQDEINGVHEQSKAQQKQEGNNFSYRNFENKIRPATPTWKYDTDFNISPSLITEIQEYRGPNGVQLMQAADKREEAVLLLQRLLRGRTTQNIMYEGKKKRTALIEELLTVAQIENLEEDKAEEVLMQQHEEKVKNAVLESIQGEVIAETMDELSKELLRIKQERKIQQMVEIAEKDRRIREIEEAGKRQAEEILRDREDVLHNQLIRVHQGTVDTYLDWLMSNALEQSSARQATIMTNLRKAKFNLPLEDFERKYNNNQTLIKDLVHSFLIPNVQRSKLKKQIQLEEKRFSEAAKRSLQQTITRASNKHANVQN</sequence>
<evidence type="ECO:0000313" key="9">
    <source>
        <dbReference type="EMBL" id="EAS02612.1"/>
    </source>
</evidence>
<dbReference type="InterPro" id="IPR032840">
    <property type="entry name" value="CFAP91_dom"/>
</dbReference>
<dbReference type="InterPro" id="IPR026720">
    <property type="entry name" value="CFAP91"/>
</dbReference>
<keyword evidence="4" id="KW-0966">Cell projection</keyword>
<feature type="domain" description="CFAP91" evidence="8">
    <location>
        <begin position="77"/>
        <end position="229"/>
    </location>
</feature>
<evidence type="ECO:0000256" key="1">
    <source>
        <dbReference type="ARBA" id="ARBA00004430"/>
    </source>
</evidence>
<dbReference type="AlphaFoldDB" id="I7LWP7"/>
<comment type="similarity">
    <text evidence="5">Belongs to the CFAP91 family.</text>
</comment>
<dbReference type="OrthoDB" id="567787at2759"/>
<feature type="coiled-coil region" evidence="7">
    <location>
        <begin position="187"/>
        <end position="214"/>
    </location>
</feature>
<feature type="coiled-coil region" evidence="7">
    <location>
        <begin position="303"/>
        <end position="348"/>
    </location>
</feature>
<comment type="subcellular location">
    <subcellularLocation>
        <location evidence="1">Cytoplasm</location>
        <location evidence="1">Cytoskeleton</location>
        <location evidence="1">Cilium axoneme</location>
    </subcellularLocation>
</comment>
<dbReference type="SMR" id="I7LWP7"/>
<evidence type="ECO:0000256" key="2">
    <source>
        <dbReference type="ARBA" id="ARBA00022490"/>
    </source>
</evidence>
<dbReference type="GeneID" id="7838919"/>
<dbReference type="STRING" id="312017.I7LWP7"/>
<evidence type="ECO:0000256" key="5">
    <source>
        <dbReference type="ARBA" id="ARBA00029468"/>
    </source>
</evidence>
<evidence type="ECO:0007829" key="11">
    <source>
        <dbReference type="PDB" id="8TEK"/>
    </source>
</evidence>
<reference evidence="10" key="1">
    <citation type="journal article" date="2006" name="PLoS Biol.">
        <title>Macronuclear genome sequence of the ciliate Tetrahymena thermophila, a model eukaryote.</title>
        <authorList>
            <person name="Eisen J.A."/>
            <person name="Coyne R.S."/>
            <person name="Wu M."/>
            <person name="Wu D."/>
            <person name="Thiagarajan M."/>
            <person name="Wortman J.R."/>
            <person name="Badger J.H."/>
            <person name="Ren Q."/>
            <person name="Amedeo P."/>
            <person name="Jones K.M."/>
            <person name="Tallon L.J."/>
            <person name="Delcher A.L."/>
            <person name="Salzberg S.L."/>
            <person name="Silva J.C."/>
            <person name="Haas B.J."/>
            <person name="Majoros W.H."/>
            <person name="Farzad M."/>
            <person name="Carlton J.M."/>
            <person name="Smith R.K. Jr."/>
            <person name="Garg J."/>
            <person name="Pearlman R.E."/>
            <person name="Karrer K.M."/>
            <person name="Sun L."/>
            <person name="Manning G."/>
            <person name="Elde N.C."/>
            <person name="Turkewitz A.P."/>
            <person name="Asai D.J."/>
            <person name="Wilkes D.E."/>
            <person name="Wang Y."/>
            <person name="Cai H."/>
            <person name="Collins K."/>
            <person name="Stewart B.A."/>
            <person name="Lee S.R."/>
            <person name="Wilamowska K."/>
            <person name="Weinberg Z."/>
            <person name="Ruzzo W.L."/>
            <person name="Wloga D."/>
            <person name="Gaertig J."/>
            <person name="Frankel J."/>
            <person name="Tsao C.-C."/>
            <person name="Gorovsky M.A."/>
            <person name="Keeling P.J."/>
            <person name="Waller R.F."/>
            <person name="Patron N.J."/>
            <person name="Cherry J.M."/>
            <person name="Stover N.A."/>
            <person name="Krieger C.J."/>
            <person name="del Toro C."/>
            <person name="Ryder H.F."/>
            <person name="Williamson S.C."/>
            <person name="Barbeau R.A."/>
            <person name="Hamilton E.P."/>
            <person name="Orias E."/>
        </authorList>
    </citation>
    <scope>NUCLEOTIDE SEQUENCE [LARGE SCALE GENOMIC DNA]</scope>
    <source>
        <strain evidence="10">SB210</strain>
    </source>
</reference>
<dbReference type="Proteomes" id="UP000009168">
    <property type="component" value="Unassembled WGS sequence"/>
</dbReference>
<organism evidence="9 10">
    <name type="scientific">Tetrahymena thermophila (strain SB210)</name>
    <dbReference type="NCBI Taxonomy" id="312017"/>
    <lineage>
        <taxon>Eukaryota</taxon>
        <taxon>Sar</taxon>
        <taxon>Alveolata</taxon>
        <taxon>Ciliophora</taxon>
        <taxon>Intramacronucleata</taxon>
        <taxon>Oligohymenophorea</taxon>
        <taxon>Hymenostomatida</taxon>
        <taxon>Tetrahymenina</taxon>
        <taxon>Tetrahymenidae</taxon>
        <taxon>Tetrahymena</taxon>
    </lineage>
</organism>
<dbReference type="EMBL" id="GG662527">
    <property type="protein sequence ID" value="EAS02612.1"/>
    <property type="molecule type" value="Genomic_DNA"/>
</dbReference>
<name>I7LWP7_TETTS</name>